<evidence type="ECO:0000313" key="3">
    <source>
        <dbReference type="Proteomes" id="UP000000559"/>
    </source>
</evidence>
<keyword evidence="3" id="KW-1185">Reference proteome</keyword>
<name>A0A1D8PQ87_CANAL</name>
<accession>A0A1D8PQ87</accession>
<organism evidence="2 3">
    <name type="scientific">Candida albicans (strain SC5314 / ATCC MYA-2876)</name>
    <name type="common">Yeast</name>
    <dbReference type="NCBI Taxonomy" id="237561"/>
    <lineage>
        <taxon>Eukaryota</taxon>
        <taxon>Fungi</taxon>
        <taxon>Dikarya</taxon>
        <taxon>Ascomycota</taxon>
        <taxon>Saccharomycotina</taxon>
        <taxon>Pichiomycetes</taxon>
        <taxon>Debaryomycetaceae</taxon>
        <taxon>Candida/Lodderomyces clade</taxon>
        <taxon>Candida</taxon>
    </lineage>
</organism>
<dbReference type="EMBL" id="CP017628">
    <property type="protein sequence ID" value="AOW30301.1"/>
    <property type="molecule type" value="Genomic_DNA"/>
</dbReference>
<reference evidence="2 3" key="2">
    <citation type="journal article" date="2007" name="Genome Biol.">
        <title>Assembly of the Candida albicans genome into sixteen supercontigs aligned on the eight chromosomes.</title>
        <authorList>
            <person name="van het Hoog M."/>
            <person name="Rast T.J."/>
            <person name="Martchenko M."/>
            <person name="Grindle S."/>
            <person name="Dignard D."/>
            <person name="Hogues H."/>
            <person name="Cuomo C."/>
            <person name="Berriman M."/>
            <person name="Scherer S."/>
            <person name="Magee B.B."/>
            <person name="Whiteway M."/>
            <person name="Chibana H."/>
            <person name="Nantel A."/>
            <person name="Magee P.T."/>
        </authorList>
    </citation>
    <scope>GENOME REANNOTATION</scope>
    <source>
        <strain evidence="3">SC5314 / ATCC MYA-2876</strain>
    </source>
</reference>
<dbReference type="GeneID" id="3640304"/>
<dbReference type="OrthoDB" id="4014368at2759"/>
<reference evidence="2 3" key="3">
    <citation type="journal article" date="2013" name="Genome Biol.">
        <title>Assembly of a phased diploid Candida albicans genome facilitates allele-specific measurements and provides a simple model for repeat and indel structure.</title>
        <authorList>
            <person name="Muzzey D."/>
            <person name="Schwartz K."/>
            <person name="Weissman J.S."/>
            <person name="Sherlock G."/>
        </authorList>
    </citation>
    <scope>NUCLEOTIDE SEQUENCE [LARGE SCALE GENOMIC DNA]</scope>
    <source>
        <strain evidence="3">SC5314 / ATCC MYA-2876</strain>
    </source>
</reference>
<evidence type="ECO:0000313" key="1">
    <source>
        <dbReference type="CGD" id="CAL0000189594"/>
    </source>
</evidence>
<dbReference type="Proteomes" id="UP000000559">
    <property type="component" value="Chromosome 6"/>
</dbReference>
<dbReference type="RefSeq" id="XP_718084.2">
    <property type="nucleotide sequence ID" value="XM_712991.2"/>
</dbReference>
<sequence>MLKYYNRALTFEELVLQLSSVKDTTCYILISDPTLYYSHHSNDTIKLSWKGIHNLNNCQLILIESWSEIKEFVSNIVDRCLIVFYGIFKTFIELGLNSNEGEKKNGFLQHHHQFCGWELNKLFHLLFLKQSMYGVDVIVNDGIEHDNDNVGGEPLIWGLQIPNVREKLHNRTDTTTTNQEEKMISLRVIFIKWFEMTNKIDYSTV</sequence>
<proteinExistence type="predicted"/>
<dbReference type="KEGG" id="cal:CAALFM_C603740WA"/>
<dbReference type="VEuPathDB" id="FungiDB:C6_03740W_A"/>
<dbReference type="AlphaFoldDB" id="A0A1D8PQ87"/>
<evidence type="ECO:0000313" key="2">
    <source>
        <dbReference type="EMBL" id="AOW30301.1"/>
    </source>
</evidence>
<protein>
    <submittedName>
        <fullName evidence="2">Uncharacterized protein</fullName>
    </submittedName>
</protein>
<dbReference type="InParanoid" id="A0A1D8PQ87"/>
<reference evidence="2 3" key="1">
    <citation type="journal article" date="2004" name="Proc. Natl. Acad. Sci. U.S.A.">
        <title>The diploid genome sequence of Candida albicans.</title>
        <authorList>
            <person name="Jones T."/>
            <person name="Federspiel N.A."/>
            <person name="Chibana H."/>
            <person name="Dungan J."/>
            <person name="Kalman S."/>
            <person name="Magee B.B."/>
            <person name="Newport G."/>
            <person name="Thorstenson Y.R."/>
            <person name="Agabian N."/>
            <person name="Magee P.T."/>
            <person name="Davis R.W."/>
            <person name="Scherer S."/>
        </authorList>
    </citation>
    <scope>NUCLEOTIDE SEQUENCE [LARGE SCALE GENOMIC DNA]</scope>
    <source>
        <strain evidence="3">SC5314 / ATCC MYA-2876</strain>
    </source>
</reference>
<gene>
    <name evidence="2" type="ordered locus">CAALFM_C603740WA</name>
    <name evidence="1" type="ordered locus">orf19.13171</name>
</gene>
<dbReference type="CGD" id="CAL0000189594">
    <property type="gene designation" value="orf19.13171"/>
</dbReference>